<comment type="caution">
    <text evidence="2">The sequence shown here is derived from an EMBL/GenBank/DDBJ whole genome shotgun (WGS) entry which is preliminary data.</text>
</comment>
<dbReference type="Proteomes" id="UP000291144">
    <property type="component" value="Unassembled WGS sequence"/>
</dbReference>
<accession>A0A4R0KJU5</accession>
<dbReference type="OrthoDB" id="9805617at2"/>
<name>A0A4R0KJU5_9ACTN</name>
<evidence type="ECO:0000256" key="1">
    <source>
        <dbReference type="SAM" id="MobiDB-lite"/>
    </source>
</evidence>
<evidence type="ECO:0000313" key="3">
    <source>
        <dbReference type="Proteomes" id="UP000291144"/>
    </source>
</evidence>
<sequence length="58" mass="6586">MLKKYRVQLWAQQFGTAQTVSDARIRTDAESVARPTQRPVPQSGRGRGCRSRGARRSR</sequence>
<gene>
    <name evidence="2" type="ORF">E0H73_16830</name>
</gene>
<dbReference type="RefSeq" id="WP_131356656.1">
    <property type="nucleotide sequence ID" value="NZ_SJKB01000005.1"/>
</dbReference>
<keyword evidence="3" id="KW-1185">Reference proteome</keyword>
<organism evidence="2 3">
    <name type="scientific">Kribbella pittospori</name>
    <dbReference type="NCBI Taxonomy" id="722689"/>
    <lineage>
        <taxon>Bacteria</taxon>
        <taxon>Bacillati</taxon>
        <taxon>Actinomycetota</taxon>
        <taxon>Actinomycetes</taxon>
        <taxon>Propionibacteriales</taxon>
        <taxon>Kribbellaceae</taxon>
        <taxon>Kribbella</taxon>
    </lineage>
</organism>
<dbReference type="AlphaFoldDB" id="A0A4R0KJU5"/>
<feature type="compositionally biased region" description="Basic residues" evidence="1">
    <location>
        <begin position="47"/>
        <end position="58"/>
    </location>
</feature>
<proteinExistence type="predicted"/>
<dbReference type="EMBL" id="SJKB01000005">
    <property type="protein sequence ID" value="TCC60931.1"/>
    <property type="molecule type" value="Genomic_DNA"/>
</dbReference>
<evidence type="ECO:0000313" key="2">
    <source>
        <dbReference type="EMBL" id="TCC60931.1"/>
    </source>
</evidence>
<feature type="region of interest" description="Disordered" evidence="1">
    <location>
        <begin position="20"/>
        <end position="58"/>
    </location>
</feature>
<reference evidence="2 3" key="1">
    <citation type="submission" date="2019-02" db="EMBL/GenBank/DDBJ databases">
        <title>Kribbella capetownensis sp. nov. and Kribbella speibonae sp. nov., isolated from soil.</title>
        <authorList>
            <person name="Curtis S.M."/>
            <person name="Norton I."/>
            <person name="Everest G.J."/>
            <person name="Meyers P.R."/>
        </authorList>
    </citation>
    <scope>NUCLEOTIDE SEQUENCE [LARGE SCALE GENOMIC DNA]</scope>
    <source>
        <strain evidence="2 3">NRRL B-24813</strain>
    </source>
</reference>
<protein>
    <submittedName>
        <fullName evidence="2">Uncharacterized protein</fullName>
    </submittedName>
</protein>